<dbReference type="InterPro" id="IPR003597">
    <property type="entry name" value="Ig_C1-set"/>
</dbReference>
<comment type="similarity">
    <text evidence="3">Belongs to the MHC class I family.</text>
</comment>
<evidence type="ECO:0000313" key="6">
    <source>
        <dbReference type="EMBL" id="KAK2906601.1"/>
    </source>
</evidence>
<proteinExistence type="inferred from homology"/>
<reference evidence="6" key="1">
    <citation type="submission" date="2023-08" db="EMBL/GenBank/DDBJ databases">
        <title>Chromosome-level Genome Assembly of mud carp (Cirrhinus molitorella).</title>
        <authorList>
            <person name="Liu H."/>
        </authorList>
    </citation>
    <scope>NUCLEOTIDE SEQUENCE</scope>
    <source>
        <strain evidence="6">Prfri</strain>
        <tissue evidence="6">Muscle</tissue>
    </source>
</reference>
<dbReference type="InterPro" id="IPR003006">
    <property type="entry name" value="Ig/MHC_CS"/>
</dbReference>
<dbReference type="PROSITE" id="PS50835">
    <property type="entry name" value="IG_LIKE"/>
    <property type="match status" value="2"/>
</dbReference>
<evidence type="ECO:0000313" key="7">
    <source>
        <dbReference type="Proteomes" id="UP001187343"/>
    </source>
</evidence>
<gene>
    <name evidence="6" type="ORF">Q8A67_005586</name>
</gene>
<dbReference type="Pfam" id="PF00129">
    <property type="entry name" value="MHC_I"/>
    <property type="match status" value="2"/>
</dbReference>
<evidence type="ECO:0000259" key="5">
    <source>
        <dbReference type="PROSITE" id="PS50835"/>
    </source>
</evidence>
<keyword evidence="4" id="KW-0732">Signal</keyword>
<evidence type="ECO:0000256" key="3">
    <source>
        <dbReference type="RuleBase" id="RU004439"/>
    </source>
</evidence>
<dbReference type="PANTHER" id="PTHR16675">
    <property type="entry name" value="MHC CLASS I-RELATED"/>
    <property type="match status" value="1"/>
</dbReference>
<dbReference type="Pfam" id="PF07654">
    <property type="entry name" value="C1-set"/>
    <property type="match status" value="2"/>
</dbReference>
<dbReference type="Gene3D" id="3.30.500.10">
    <property type="entry name" value="MHC class I-like antigen recognition-like"/>
    <property type="match status" value="2"/>
</dbReference>
<dbReference type="SUPFAM" id="SSF54452">
    <property type="entry name" value="MHC antigen-recognition domain"/>
    <property type="match status" value="2"/>
</dbReference>
<dbReference type="EMBL" id="JAUYZG010000005">
    <property type="protein sequence ID" value="KAK2906601.1"/>
    <property type="molecule type" value="Genomic_DNA"/>
</dbReference>
<feature type="domain" description="Ig-like" evidence="5">
    <location>
        <begin position="200"/>
        <end position="287"/>
    </location>
</feature>
<feature type="domain" description="Ig-like" evidence="5">
    <location>
        <begin position="477"/>
        <end position="564"/>
    </location>
</feature>
<dbReference type="Proteomes" id="UP001187343">
    <property type="component" value="Unassembled WGS sequence"/>
</dbReference>
<evidence type="ECO:0000256" key="1">
    <source>
        <dbReference type="ARBA" id="ARBA00023180"/>
    </source>
</evidence>
<feature type="chain" id="PRO_5041738411" description="Ig-like domain-containing protein" evidence="4">
    <location>
        <begin position="17"/>
        <end position="613"/>
    </location>
</feature>
<evidence type="ECO:0000256" key="4">
    <source>
        <dbReference type="SAM" id="SignalP"/>
    </source>
</evidence>
<dbReference type="InterPro" id="IPR037055">
    <property type="entry name" value="MHC_I-like_Ag-recog_sf"/>
</dbReference>
<dbReference type="AlphaFoldDB" id="A0AA88PZA8"/>
<dbReference type="InterPro" id="IPR013783">
    <property type="entry name" value="Ig-like_fold"/>
</dbReference>
<dbReference type="SMART" id="SM00407">
    <property type="entry name" value="IGc1"/>
    <property type="match status" value="2"/>
</dbReference>
<name>A0AA88PZA8_9TELE</name>
<dbReference type="InterPro" id="IPR011161">
    <property type="entry name" value="MHC_I-like_Ag-recog"/>
</dbReference>
<accession>A0AA88PZA8</accession>
<dbReference type="CDD" id="cd07698">
    <property type="entry name" value="IgC1_MHC_I_alpha3"/>
    <property type="match status" value="1"/>
</dbReference>
<dbReference type="SUPFAM" id="SSF48726">
    <property type="entry name" value="Immunoglobulin"/>
    <property type="match status" value="2"/>
</dbReference>
<keyword evidence="7" id="KW-1185">Reference proteome</keyword>
<organism evidence="6 7">
    <name type="scientific">Cirrhinus molitorella</name>
    <name type="common">mud carp</name>
    <dbReference type="NCBI Taxonomy" id="172907"/>
    <lineage>
        <taxon>Eukaryota</taxon>
        <taxon>Metazoa</taxon>
        <taxon>Chordata</taxon>
        <taxon>Craniata</taxon>
        <taxon>Vertebrata</taxon>
        <taxon>Euteleostomi</taxon>
        <taxon>Actinopterygii</taxon>
        <taxon>Neopterygii</taxon>
        <taxon>Teleostei</taxon>
        <taxon>Ostariophysi</taxon>
        <taxon>Cypriniformes</taxon>
        <taxon>Cyprinidae</taxon>
        <taxon>Labeoninae</taxon>
        <taxon>Labeonini</taxon>
        <taxon>Cirrhinus</taxon>
    </lineage>
</organism>
<evidence type="ECO:0000256" key="2">
    <source>
        <dbReference type="ARBA" id="ARBA00023319"/>
    </source>
</evidence>
<dbReference type="InterPro" id="IPR001039">
    <property type="entry name" value="MHC_I_a_a1/a2"/>
</dbReference>
<sequence length="613" mass="71151">MKFFFVFFIYVPFVYSELHTFMTTYTGINGQTFEGIPEFSAVTTLDGQQIDYYDSEIKKLIPRQDWMKYYAATDGWKVDSEIREQVQQIYKNNIQVLIQRFNQTRGVHTYQRMYGCEWDNETEDSHGFDWYGYDGEDYVSLDLKELRYIAAVAQGIITIMKWDNNRAQLQLLQQYYRHECVDWLKKFLTMRKVDSERRAPEVSLLQKDPSSPVVCHATGFYPSAVTITWVRNGQEHHENVEVEEKLPNEDGTFQKTVILNVHPDDWKKDQFVCVVEHKGKTIRKILTEDKIKSNRRMHTLTIFYTEINGQTTAGIPEVWAVTVLDGQQIDYYDSGIKEMIPKQDWIMQSVSIETFKEYAAIKERLQQTNKINITLLMELFNQSHGVHVYQRIYGCDWDNDTGDSHGFDQHGYDGEDFITLNTKIHRYISAVPQGSITVNKWNKDSAQLEFLQHCGQECVEWLKKFSSWKVDLKRRAPEVSLLQKDPSSPVVCHATGFYPPSVAISWLNNGQDHNEDVDLGELLPNVDGTFQKTSTLIVYPDEWKKNQFACVVEHQGKTIRMILNEDDIKSNRTRVPLSLFPPSRFILFLGGLSACSAIPAAISSTRGREDERD</sequence>
<dbReference type="GO" id="GO:0005615">
    <property type="term" value="C:extracellular space"/>
    <property type="evidence" value="ECO:0007669"/>
    <property type="project" value="TreeGrafter"/>
</dbReference>
<dbReference type="PANTHER" id="PTHR16675:SF237">
    <property type="entry name" value="MHC CLASS I ANTIGEN TRANSCRIPT VARIANT 1-RELATED"/>
    <property type="match status" value="1"/>
</dbReference>
<comment type="caution">
    <text evidence="6">The sequence shown here is derived from an EMBL/GenBank/DDBJ whole genome shotgun (WGS) entry which is preliminary data.</text>
</comment>
<keyword evidence="2" id="KW-0393">Immunoglobulin domain</keyword>
<dbReference type="InterPro" id="IPR007110">
    <property type="entry name" value="Ig-like_dom"/>
</dbReference>
<dbReference type="PROSITE" id="PS00290">
    <property type="entry name" value="IG_MHC"/>
    <property type="match status" value="2"/>
</dbReference>
<dbReference type="InterPro" id="IPR036179">
    <property type="entry name" value="Ig-like_dom_sf"/>
</dbReference>
<dbReference type="InterPro" id="IPR050208">
    <property type="entry name" value="MHC_class-I_related"/>
</dbReference>
<dbReference type="PRINTS" id="PR01638">
    <property type="entry name" value="MHCCLASSI"/>
</dbReference>
<feature type="signal peptide" evidence="4">
    <location>
        <begin position="1"/>
        <end position="16"/>
    </location>
</feature>
<dbReference type="GO" id="GO:0006955">
    <property type="term" value="P:immune response"/>
    <property type="evidence" value="ECO:0007669"/>
    <property type="project" value="TreeGrafter"/>
</dbReference>
<dbReference type="GO" id="GO:0009897">
    <property type="term" value="C:external side of plasma membrane"/>
    <property type="evidence" value="ECO:0007669"/>
    <property type="project" value="TreeGrafter"/>
</dbReference>
<protein>
    <recommendedName>
        <fullName evidence="5">Ig-like domain-containing protein</fullName>
    </recommendedName>
</protein>
<dbReference type="Gene3D" id="2.60.40.10">
    <property type="entry name" value="Immunoglobulins"/>
    <property type="match status" value="2"/>
</dbReference>
<dbReference type="InterPro" id="IPR011162">
    <property type="entry name" value="MHC_I/II-like_Ag-recog"/>
</dbReference>
<keyword evidence="1" id="KW-0325">Glycoprotein</keyword>